<evidence type="ECO:0000259" key="2">
    <source>
        <dbReference type="Pfam" id="PF00266"/>
    </source>
</evidence>
<dbReference type="PANTHER" id="PTHR11601">
    <property type="entry name" value="CYSTEINE DESULFURYLASE FAMILY MEMBER"/>
    <property type="match status" value="1"/>
</dbReference>
<dbReference type="InterPro" id="IPR015422">
    <property type="entry name" value="PyrdxlP-dep_Trfase_small"/>
</dbReference>
<protein>
    <recommendedName>
        <fullName evidence="2">Aminotransferase class V domain-containing protein</fullName>
    </recommendedName>
</protein>
<comment type="caution">
    <text evidence="3">The sequence shown here is derived from an EMBL/GenBank/DDBJ whole genome shotgun (WGS) entry which is preliminary data.</text>
</comment>
<evidence type="ECO:0000313" key="3">
    <source>
        <dbReference type="EMBL" id="GAI21093.1"/>
    </source>
</evidence>
<gene>
    <name evidence="3" type="ORF">S06H3_33334</name>
</gene>
<sequence length="66" mass="7419">MRAYLDNGTTTQVAKEVLDAMLPYLTEKFGHPLFLYSLGQEAADAVEKSQKTIADTLNARRLEIFL</sequence>
<dbReference type="InterPro" id="IPR015424">
    <property type="entry name" value="PyrdxlP-dep_Trfase"/>
</dbReference>
<comment type="cofactor">
    <cofactor evidence="1">
        <name>pyridoxal 5'-phosphate</name>
        <dbReference type="ChEBI" id="CHEBI:597326"/>
    </cofactor>
</comment>
<dbReference type="PANTHER" id="PTHR11601:SF34">
    <property type="entry name" value="CYSTEINE DESULFURASE"/>
    <property type="match status" value="1"/>
</dbReference>
<organism evidence="3">
    <name type="scientific">marine sediment metagenome</name>
    <dbReference type="NCBI Taxonomy" id="412755"/>
    <lineage>
        <taxon>unclassified sequences</taxon>
        <taxon>metagenomes</taxon>
        <taxon>ecological metagenomes</taxon>
    </lineage>
</organism>
<name>X1LPT3_9ZZZZ</name>
<dbReference type="Gene3D" id="1.10.260.50">
    <property type="match status" value="1"/>
</dbReference>
<dbReference type="Pfam" id="PF00266">
    <property type="entry name" value="Aminotran_5"/>
    <property type="match status" value="1"/>
</dbReference>
<feature type="domain" description="Aminotransferase class V" evidence="2">
    <location>
        <begin position="4"/>
        <end position="64"/>
    </location>
</feature>
<dbReference type="AlphaFoldDB" id="X1LPT3"/>
<accession>X1LPT3</accession>
<dbReference type="InterPro" id="IPR000192">
    <property type="entry name" value="Aminotrans_V_dom"/>
</dbReference>
<dbReference type="EMBL" id="BARV01019887">
    <property type="protein sequence ID" value="GAI21093.1"/>
    <property type="molecule type" value="Genomic_DNA"/>
</dbReference>
<dbReference type="Gene3D" id="3.90.1150.10">
    <property type="entry name" value="Aspartate Aminotransferase, domain 1"/>
    <property type="match status" value="1"/>
</dbReference>
<proteinExistence type="predicted"/>
<dbReference type="SUPFAM" id="SSF53383">
    <property type="entry name" value="PLP-dependent transferases"/>
    <property type="match status" value="1"/>
</dbReference>
<reference evidence="3" key="1">
    <citation type="journal article" date="2014" name="Front. Microbiol.">
        <title>High frequency of phylogenetically diverse reductive dehalogenase-homologous genes in deep subseafloor sedimentary metagenomes.</title>
        <authorList>
            <person name="Kawai M."/>
            <person name="Futagami T."/>
            <person name="Toyoda A."/>
            <person name="Takaki Y."/>
            <person name="Nishi S."/>
            <person name="Hori S."/>
            <person name="Arai W."/>
            <person name="Tsubouchi T."/>
            <person name="Morono Y."/>
            <person name="Uchiyama I."/>
            <person name="Ito T."/>
            <person name="Fujiyama A."/>
            <person name="Inagaki F."/>
            <person name="Takami H."/>
        </authorList>
    </citation>
    <scope>NUCLEOTIDE SEQUENCE</scope>
    <source>
        <strain evidence="3">Expedition CK06-06</strain>
    </source>
</reference>
<evidence type="ECO:0000256" key="1">
    <source>
        <dbReference type="ARBA" id="ARBA00001933"/>
    </source>
</evidence>